<gene>
    <name evidence="1" type="ORF">ABMA28_011498</name>
</gene>
<dbReference type="Proteomes" id="UP001549921">
    <property type="component" value="Unassembled WGS sequence"/>
</dbReference>
<proteinExistence type="predicted"/>
<protein>
    <submittedName>
        <fullName evidence="1">Uncharacterized protein</fullName>
    </submittedName>
</protein>
<comment type="caution">
    <text evidence="1">The sequence shown here is derived from an EMBL/GenBank/DDBJ whole genome shotgun (WGS) entry which is preliminary data.</text>
</comment>
<name>A0ABD0S979_LOXSC</name>
<dbReference type="PANTHER" id="PTHR46704">
    <property type="entry name" value="CXC DOMAIN-CONTAINING PROTEIN-RELATED"/>
    <property type="match status" value="1"/>
</dbReference>
<reference evidence="1 2" key="1">
    <citation type="submission" date="2024-06" db="EMBL/GenBank/DDBJ databases">
        <title>A chromosome-level genome assembly of beet webworm, Loxostege sticticalis.</title>
        <authorList>
            <person name="Zhang Y."/>
        </authorList>
    </citation>
    <scope>NUCLEOTIDE SEQUENCE [LARGE SCALE GENOMIC DNA]</scope>
    <source>
        <strain evidence="1">AQ028</strain>
        <tissue evidence="1">Male pupae</tissue>
    </source>
</reference>
<sequence>MAELTKCVFCNNCDVNLILFTKETLKKCRQILVHRKEHNLKYKDVVLPVDLMENGYHRQCYKSFTGLMKKYYLPKSTASTAKSTKIHIPDTNLPKFIKPTPSNTQENNMELENVDAPSEINNLTVSDASFASENATCYMSFTMPEQTLPELLKPIPINTQENNMQLQNVDDTSDFNILTESDASFAPDNATCLFCDQQTRKHQAKRLPLLSSNKKKFLSKIDHENEHFMELINKATNYPDLTVYYHKTCQLNFSYKASSNKNTTKSHWHNIRENHQIAFEKICAFIEENIIKKGRCFFLTYLHRLYMEILEENDDENSGEDNGKFMPHHLELKILKLFDKEIKCFTEHNKKLLAPKYLISIDEQSYENMKDEDVLHQAALLLRKSLLQLEKNKLPQFITAQNLQEGEASPPQELFDFYSTLIAGSNKKPAKCDSKCIRQVKSFCEDIVYAVHNGQVKTSKHIMLGISLKSLTSSRKIIDIIHRYGHCISYSGIEELETEATYTSLQKSSICPETIKKSPHLCTGVAFDNFDRFVETKSGKDTLHDTVGIVYQNVTAECNAPEDIQLIDTEKASNSNSRKRRTLEVISVDIEEQPSATKKKKSNIFDLSVHESENTKPENFQLYKTIDTIWMVSHAFQLPNVPMWVGFNSLLSERDDSKQIISYLAPINESPTNKSVVLETMKQSQKICEEVKQSSIQVTYDLAIAKLAFEIQANSKPDLDNIFIHLGPFHIMMAYFKAVGKIIEDCGLTNIMVQSNLLASGSVSGFIEGKHFNRCKRLHPLVAVGLEILHFKSFLQENNIVIADEIAEEIERLRTSPLSSFTIENEDLNELLNNYNIYKQQTLNGEFGKTPQFYLMYINLVHYYLNLTRSIRTGDFDLFKFVLPKITNLFFICNQPNYARWTVKYSDNLQKVAETHPDLFEQFKQGSFGIKRTNKSFSKQPIDLVLEQTINADAARRLTGIIQFTNSISARQRWALSHDIRSTIISHVYKDLGLGLREQDVTAELANHNMKTNMKQLQQFVDTFERFNNPFGAGIPKDLLINISSGKAASEPVEKFLLNVEQNGEMKRKAFITECIEDPKRFEKSIKKNPLDNFCVDYSKKTKTQIGGKVQEVRIQRDLFGRMLVPLSMCHFDGGICKTQKSILMKALEKDVEHDPPPQIDIVVVDGFFLLHTMTNVPKTFGNISKKFLHMVTQLKAARYDVMFDQYFSPSIKDYERSIRHESTQLEFSITGPDQVRPSDFAKELKNIRFKQALVDFFILHWASNDMAPVIGNARVFVNFKACHAYAVTNQTVVSDIDESLSCPDHEEADTKIVYHVCNIDALSNFVIRCSDTDIAVIMLGNMHYLKNKDSHVWMLAGTGNNLRYIDLSKVYEKLGPCLLRSLPGFHAITGCDYNPAFFKKGKLRPFNILKKNQVYQEAFTRFGEQVLLNNPKQETETFNTIQKFICEIYNVTGVNDVDAARLQLFINTYTAASVNEQFTRRNIKNFDASHLPPCQKELWQQFRRANYITHIWNNTHKKNPQVINPEDYGWKLQEQKYIFNWFNGDQLPAFVSESCGYYAIFNLQCHLLFSEAERDTDEDDIQFEDWLDDESGNILPDDETSF</sequence>
<organism evidence="1 2">
    <name type="scientific">Loxostege sticticalis</name>
    <name type="common">Beet webworm moth</name>
    <dbReference type="NCBI Taxonomy" id="481309"/>
    <lineage>
        <taxon>Eukaryota</taxon>
        <taxon>Metazoa</taxon>
        <taxon>Ecdysozoa</taxon>
        <taxon>Arthropoda</taxon>
        <taxon>Hexapoda</taxon>
        <taxon>Insecta</taxon>
        <taxon>Pterygota</taxon>
        <taxon>Neoptera</taxon>
        <taxon>Endopterygota</taxon>
        <taxon>Lepidoptera</taxon>
        <taxon>Glossata</taxon>
        <taxon>Ditrysia</taxon>
        <taxon>Pyraloidea</taxon>
        <taxon>Crambidae</taxon>
        <taxon>Pyraustinae</taxon>
        <taxon>Loxostege</taxon>
    </lineage>
</organism>
<accession>A0ABD0S979</accession>
<evidence type="ECO:0000313" key="2">
    <source>
        <dbReference type="Proteomes" id="UP001549921"/>
    </source>
</evidence>
<dbReference type="PANTHER" id="PTHR46704:SF9">
    <property type="entry name" value="BHLH DOMAIN-CONTAINING PROTEIN"/>
    <property type="match status" value="1"/>
</dbReference>
<dbReference type="EMBL" id="JBEDNZ010000029">
    <property type="protein sequence ID" value="KAL0809281.1"/>
    <property type="molecule type" value="Genomic_DNA"/>
</dbReference>
<evidence type="ECO:0000313" key="1">
    <source>
        <dbReference type="EMBL" id="KAL0809281.1"/>
    </source>
</evidence>